<feature type="region of interest" description="Disordered" evidence="1">
    <location>
        <begin position="49"/>
        <end position="105"/>
    </location>
</feature>
<comment type="caution">
    <text evidence="2">The sequence shown here is derived from an EMBL/GenBank/DDBJ whole genome shotgun (WGS) entry which is preliminary data.</text>
</comment>
<evidence type="ECO:0000313" key="2">
    <source>
        <dbReference type="EMBL" id="KYH26655.1"/>
    </source>
</evidence>
<dbReference type="EMBL" id="LTAZ01000004">
    <property type="protein sequence ID" value="KYH26655.1"/>
    <property type="molecule type" value="Genomic_DNA"/>
</dbReference>
<dbReference type="OrthoDB" id="386493at2157"/>
<name>A0A151AGD0_9EURY</name>
<proteinExistence type="predicted"/>
<keyword evidence="3" id="KW-1185">Reference proteome</keyword>
<organism evidence="2 3">
    <name type="scientific">Halalkalicoccus paucihalophilus</name>
    <dbReference type="NCBI Taxonomy" id="1008153"/>
    <lineage>
        <taxon>Archaea</taxon>
        <taxon>Methanobacteriati</taxon>
        <taxon>Methanobacteriota</taxon>
        <taxon>Stenosarchaea group</taxon>
        <taxon>Halobacteria</taxon>
        <taxon>Halobacteriales</taxon>
        <taxon>Halococcaceae</taxon>
        <taxon>Halalkalicoccus</taxon>
    </lineage>
</organism>
<dbReference type="RefSeq" id="WP_066381532.1">
    <property type="nucleotide sequence ID" value="NZ_LTAZ01000004.1"/>
</dbReference>
<gene>
    <name evidence="2" type="ORF">HAPAU_17550</name>
</gene>
<protein>
    <submittedName>
        <fullName evidence="2">Uncharacterized protein</fullName>
    </submittedName>
</protein>
<dbReference type="AlphaFoldDB" id="A0A151AGD0"/>
<accession>A0A151AGD0</accession>
<dbReference type="Proteomes" id="UP000075321">
    <property type="component" value="Unassembled WGS sequence"/>
</dbReference>
<reference evidence="2 3" key="1">
    <citation type="submission" date="2016-02" db="EMBL/GenBank/DDBJ databases">
        <title>Genome sequence of Halalkalicoccus paucihalophilus DSM 24557.</title>
        <authorList>
            <person name="Poehlein A."/>
            <person name="Daniel R."/>
        </authorList>
    </citation>
    <scope>NUCLEOTIDE SEQUENCE [LARGE SCALE GENOMIC DNA]</scope>
    <source>
        <strain evidence="2 3">DSM 24557</strain>
    </source>
</reference>
<sequence length="147" mass="15612">MGEKKTTLLEINIEDAGGFEFSPSPRFGGELAEKVEEFENKGSKLGLFGSKKAADEETGDDEEASSGLFSRESKESGDDAVDEESEATEVEVEDENGDEADAEGSGGSLGLVIGLLFLLVVAAVAKKFVAGGDVEEYEEVELSEYEN</sequence>
<dbReference type="PATRIC" id="fig|1008153.3.peg.1785"/>
<evidence type="ECO:0000313" key="3">
    <source>
        <dbReference type="Proteomes" id="UP000075321"/>
    </source>
</evidence>
<evidence type="ECO:0000256" key="1">
    <source>
        <dbReference type="SAM" id="MobiDB-lite"/>
    </source>
</evidence>
<feature type="compositionally biased region" description="Acidic residues" evidence="1">
    <location>
        <begin position="78"/>
        <end position="102"/>
    </location>
</feature>